<dbReference type="InterPro" id="IPR002557">
    <property type="entry name" value="Chitin-bd_dom"/>
</dbReference>
<sequence length="158" mass="18102">YVPTKECPKPSGIFQNASNCSTFYLCTDGAHHLQECPGGLHYDKKRVRCNFPKVAKCKERRPKFKRKPKPLVTEKPKPKQSKFCPKMDGIFSNEANCSTFYFCVDGTAYLQECPQGLVFDEKNMKCDHPKIVGCKREFHTTICHLNNTPDLLQKIELP</sequence>
<dbReference type="Pfam" id="PF01607">
    <property type="entry name" value="CBM_14"/>
    <property type="match status" value="2"/>
</dbReference>
<name>A0A8X6QWJ1_NEPPI</name>
<protein>
    <submittedName>
        <fullName evidence="7">Protein obstructor-E</fullName>
    </submittedName>
</protein>
<keyword evidence="3" id="KW-0677">Repeat</keyword>
<dbReference type="AlphaFoldDB" id="A0A8X6QWJ1"/>
<keyword evidence="4" id="KW-1015">Disulfide bond</keyword>
<keyword evidence="5" id="KW-0325">Glycoprotein</keyword>
<keyword evidence="1" id="KW-0147">Chitin-binding</keyword>
<evidence type="ECO:0000256" key="1">
    <source>
        <dbReference type="ARBA" id="ARBA00022669"/>
    </source>
</evidence>
<evidence type="ECO:0000313" key="8">
    <source>
        <dbReference type="Proteomes" id="UP000887013"/>
    </source>
</evidence>
<feature type="domain" description="Chitin-binding type-2" evidence="6">
    <location>
        <begin position="81"/>
        <end position="136"/>
    </location>
</feature>
<dbReference type="PANTHER" id="PTHR23301">
    <property type="entry name" value="CHITIN BINDING PERITROPHIN-A"/>
    <property type="match status" value="1"/>
</dbReference>
<dbReference type="GO" id="GO:0005576">
    <property type="term" value="C:extracellular region"/>
    <property type="evidence" value="ECO:0007669"/>
    <property type="project" value="InterPro"/>
</dbReference>
<dbReference type="PROSITE" id="PS50940">
    <property type="entry name" value="CHIT_BIND_II"/>
    <property type="match status" value="2"/>
</dbReference>
<dbReference type="SMART" id="SM00494">
    <property type="entry name" value="ChtBD2"/>
    <property type="match status" value="2"/>
</dbReference>
<keyword evidence="8" id="KW-1185">Reference proteome</keyword>
<evidence type="ECO:0000256" key="2">
    <source>
        <dbReference type="ARBA" id="ARBA00022729"/>
    </source>
</evidence>
<evidence type="ECO:0000256" key="3">
    <source>
        <dbReference type="ARBA" id="ARBA00022737"/>
    </source>
</evidence>
<dbReference type="EMBL" id="BMAW01037851">
    <property type="protein sequence ID" value="GFU50194.1"/>
    <property type="molecule type" value="Genomic_DNA"/>
</dbReference>
<organism evidence="7 8">
    <name type="scientific">Nephila pilipes</name>
    <name type="common">Giant wood spider</name>
    <name type="synonym">Nephila maculata</name>
    <dbReference type="NCBI Taxonomy" id="299642"/>
    <lineage>
        <taxon>Eukaryota</taxon>
        <taxon>Metazoa</taxon>
        <taxon>Ecdysozoa</taxon>
        <taxon>Arthropoda</taxon>
        <taxon>Chelicerata</taxon>
        <taxon>Arachnida</taxon>
        <taxon>Araneae</taxon>
        <taxon>Araneomorphae</taxon>
        <taxon>Entelegynae</taxon>
        <taxon>Araneoidea</taxon>
        <taxon>Nephilidae</taxon>
        <taxon>Nephila</taxon>
    </lineage>
</organism>
<evidence type="ECO:0000259" key="6">
    <source>
        <dbReference type="PROSITE" id="PS50940"/>
    </source>
</evidence>
<dbReference type="Gene3D" id="2.170.140.10">
    <property type="entry name" value="Chitin binding domain"/>
    <property type="match status" value="2"/>
</dbReference>
<reference evidence="7" key="1">
    <citation type="submission" date="2020-08" db="EMBL/GenBank/DDBJ databases">
        <title>Multicomponent nature underlies the extraordinary mechanical properties of spider dragline silk.</title>
        <authorList>
            <person name="Kono N."/>
            <person name="Nakamura H."/>
            <person name="Mori M."/>
            <person name="Yoshida Y."/>
            <person name="Ohtoshi R."/>
            <person name="Malay A.D."/>
            <person name="Moran D.A.P."/>
            <person name="Tomita M."/>
            <person name="Numata K."/>
            <person name="Arakawa K."/>
        </authorList>
    </citation>
    <scope>NUCLEOTIDE SEQUENCE</scope>
</reference>
<dbReference type="InterPro" id="IPR051940">
    <property type="entry name" value="Chitin_bind-dev_reg"/>
</dbReference>
<accession>A0A8X6QWJ1</accession>
<dbReference type="InterPro" id="IPR036508">
    <property type="entry name" value="Chitin-bd_dom_sf"/>
</dbReference>
<proteinExistence type="predicted"/>
<dbReference type="Proteomes" id="UP000887013">
    <property type="component" value="Unassembled WGS sequence"/>
</dbReference>
<evidence type="ECO:0000313" key="7">
    <source>
        <dbReference type="EMBL" id="GFU50194.1"/>
    </source>
</evidence>
<evidence type="ECO:0000256" key="5">
    <source>
        <dbReference type="ARBA" id="ARBA00023180"/>
    </source>
</evidence>
<evidence type="ECO:0000256" key="4">
    <source>
        <dbReference type="ARBA" id="ARBA00023157"/>
    </source>
</evidence>
<dbReference type="OrthoDB" id="6020543at2759"/>
<feature type="non-terminal residue" evidence="7">
    <location>
        <position position="158"/>
    </location>
</feature>
<keyword evidence="2" id="KW-0732">Signal</keyword>
<feature type="domain" description="Chitin-binding type-2" evidence="6">
    <location>
        <begin position="4"/>
        <end position="59"/>
    </location>
</feature>
<dbReference type="PANTHER" id="PTHR23301:SF0">
    <property type="entry name" value="CHITIN-BINDING TYPE-2 DOMAIN-CONTAINING PROTEIN-RELATED"/>
    <property type="match status" value="1"/>
</dbReference>
<gene>
    <name evidence="7" type="primary">obst-E_7</name>
    <name evidence="7" type="ORF">NPIL_569071</name>
</gene>
<dbReference type="GO" id="GO:0008061">
    <property type="term" value="F:chitin binding"/>
    <property type="evidence" value="ECO:0007669"/>
    <property type="project" value="UniProtKB-KW"/>
</dbReference>
<dbReference type="SUPFAM" id="SSF57625">
    <property type="entry name" value="Invertebrate chitin-binding proteins"/>
    <property type="match status" value="2"/>
</dbReference>
<comment type="caution">
    <text evidence="7">The sequence shown here is derived from an EMBL/GenBank/DDBJ whole genome shotgun (WGS) entry which is preliminary data.</text>
</comment>